<dbReference type="AlphaFoldDB" id="A0AAE3ND21"/>
<dbReference type="Gene3D" id="3.40.50.2300">
    <property type="match status" value="1"/>
</dbReference>
<dbReference type="SMART" id="SM00448">
    <property type="entry name" value="REC"/>
    <property type="match status" value="1"/>
</dbReference>
<name>A0AAE3ND21_9BURK</name>
<dbReference type="PANTHER" id="PTHR45566">
    <property type="entry name" value="HTH-TYPE TRANSCRIPTIONAL REGULATOR YHJB-RELATED"/>
    <property type="match status" value="1"/>
</dbReference>
<comment type="caution">
    <text evidence="3">The sequence shown here is derived from an EMBL/GenBank/DDBJ whole genome shotgun (WGS) entry which is preliminary data.</text>
</comment>
<dbReference type="InterPro" id="IPR011006">
    <property type="entry name" value="CheY-like_superfamily"/>
</dbReference>
<dbReference type="GO" id="GO:0000160">
    <property type="term" value="P:phosphorelay signal transduction system"/>
    <property type="evidence" value="ECO:0007669"/>
    <property type="project" value="InterPro"/>
</dbReference>
<gene>
    <name evidence="3" type="ORF">PGB34_22575</name>
</gene>
<accession>A0AAE3ND21</accession>
<evidence type="ECO:0000256" key="1">
    <source>
        <dbReference type="PROSITE-ProRule" id="PRU00169"/>
    </source>
</evidence>
<dbReference type="InterPro" id="IPR051015">
    <property type="entry name" value="EvgA-like"/>
</dbReference>
<dbReference type="Proteomes" id="UP001212602">
    <property type="component" value="Unassembled WGS sequence"/>
</dbReference>
<dbReference type="InterPro" id="IPR001789">
    <property type="entry name" value="Sig_transdc_resp-reg_receiver"/>
</dbReference>
<organism evidence="3 4">
    <name type="scientific">Xenophilus arseniciresistens</name>
    <dbReference type="NCBI Taxonomy" id="1283306"/>
    <lineage>
        <taxon>Bacteria</taxon>
        <taxon>Pseudomonadati</taxon>
        <taxon>Pseudomonadota</taxon>
        <taxon>Betaproteobacteria</taxon>
        <taxon>Burkholderiales</taxon>
        <taxon>Comamonadaceae</taxon>
        <taxon>Xenophilus</taxon>
    </lineage>
</organism>
<protein>
    <submittedName>
        <fullName evidence="3">Response regulator</fullName>
    </submittedName>
</protein>
<evidence type="ECO:0000313" key="4">
    <source>
        <dbReference type="Proteomes" id="UP001212602"/>
    </source>
</evidence>
<evidence type="ECO:0000313" key="3">
    <source>
        <dbReference type="EMBL" id="MDA7419168.1"/>
    </source>
</evidence>
<dbReference type="Pfam" id="PF00072">
    <property type="entry name" value="Response_reg"/>
    <property type="match status" value="1"/>
</dbReference>
<sequence length="126" mass="14243">MTLRIFLVEDNKTIRDSLIPALEDLASAQAVGYAESEDAAVEWLTEHSDAWQVAVIDLFLKKGSGLGVLRRCLQRQPHQRAVVLSNYATDDMRTRCRALGADAVFDKSNELEDFMDWCNGQRWRAA</sequence>
<keyword evidence="1" id="KW-0597">Phosphoprotein</keyword>
<dbReference type="PANTHER" id="PTHR45566:SF2">
    <property type="entry name" value="NARL SUBFAMILY"/>
    <property type="match status" value="1"/>
</dbReference>
<dbReference type="SUPFAM" id="SSF52172">
    <property type="entry name" value="CheY-like"/>
    <property type="match status" value="1"/>
</dbReference>
<feature type="modified residue" description="4-aspartylphosphate" evidence="1">
    <location>
        <position position="57"/>
    </location>
</feature>
<keyword evidence="4" id="KW-1185">Reference proteome</keyword>
<dbReference type="RefSeq" id="WP_271430367.1">
    <property type="nucleotide sequence ID" value="NZ_JAQIPB010000014.1"/>
</dbReference>
<evidence type="ECO:0000259" key="2">
    <source>
        <dbReference type="PROSITE" id="PS50110"/>
    </source>
</evidence>
<dbReference type="PROSITE" id="PS50110">
    <property type="entry name" value="RESPONSE_REGULATORY"/>
    <property type="match status" value="1"/>
</dbReference>
<reference evidence="3" key="1">
    <citation type="submission" date="2023-01" db="EMBL/GenBank/DDBJ databases">
        <title>Xenophilus mangrovi sp. nov., isolated from soil of Mangrove nature reserve.</title>
        <authorList>
            <person name="Xu S."/>
            <person name="Liu Z."/>
            <person name="Xu Y."/>
        </authorList>
    </citation>
    <scope>NUCLEOTIDE SEQUENCE</scope>
    <source>
        <strain evidence="3">YW8</strain>
    </source>
</reference>
<feature type="domain" description="Response regulatory" evidence="2">
    <location>
        <begin position="4"/>
        <end position="122"/>
    </location>
</feature>
<dbReference type="EMBL" id="JAQIPB010000014">
    <property type="protein sequence ID" value="MDA7419168.1"/>
    <property type="molecule type" value="Genomic_DNA"/>
</dbReference>
<proteinExistence type="predicted"/>